<gene>
    <name evidence="1" type="ORF">KCH_77110</name>
</gene>
<dbReference type="EMBL" id="JNBY01000172">
    <property type="protein sequence ID" value="KDN80564.1"/>
    <property type="molecule type" value="Genomic_DNA"/>
</dbReference>
<sequence>MLGKVALDVLPQRLGHPWHAEVHSKLVDVAAVILSGHMRATTSV</sequence>
<dbReference type="HOGENOM" id="CLU_3217454_0_0_11"/>
<dbReference type="Proteomes" id="UP000027178">
    <property type="component" value="Unassembled WGS sequence"/>
</dbReference>
<protein>
    <submittedName>
        <fullName evidence="1">Uncharacterized protein</fullName>
    </submittedName>
</protein>
<comment type="caution">
    <text evidence="1">The sequence shown here is derived from an EMBL/GenBank/DDBJ whole genome shotgun (WGS) entry which is preliminary data.</text>
</comment>
<keyword evidence="2" id="KW-1185">Reference proteome</keyword>
<accession>A0A066YKV9</accession>
<organism evidence="1 2">
    <name type="scientific">Kitasatospora cheerisanensis KCTC 2395</name>
    <dbReference type="NCBI Taxonomy" id="1348663"/>
    <lineage>
        <taxon>Bacteria</taxon>
        <taxon>Bacillati</taxon>
        <taxon>Actinomycetota</taxon>
        <taxon>Actinomycetes</taxon>
        <taxon>Kitasatosporales</taxon>
        <taxon>Streptomycetaceae</taxon>
        <taxon>Kitasatospora</taxon>
    </lineage>
</organism>
<evidence type="ECO:0000313" key="2">
    <source>
        <dbReference type="Proteomes" id="UP000027178"/>
    </source>
</evidence>
<evidence type="ECO:0000313" key="1">
    <source>
        <dbReference type="EMBL" id="KDN80564.1"/>
    </source>
</evidence>
<name>A0A066YKV9_9ACTN</name>
<proteinExistence type="predicted"/>
<dbReference type="AlphaFoldDB" id="A0A066YKV9"/>
<reference evidence="1 2" key="1">
    <citation type="submission" date="2014-05" db="EMBL/GenBank/DDBJ databases">
        <title>Draft Genome Sequence of Kitasatospora cheerisanensis KCTC 2395.</title>
        <authorList>
            <person name="Nam D.H."/>
        </authorList>
    </citation>
    <scope>NUCLEOTIDE SEQUENCE [LARGE SCALE GENOMIC DNA]</scope>
    <source>
        <strain evidence="1 2">KCTC 2395</strain>
    </source>
</reference>